<dbReference type="RefSeq" id="WP_007490619.1">
    <property type="nucleotide sequence ID" value="NZ_JH417737.1"/>
</dbReference>
<dbReference type="AlphaFoldDB" id="G9YQP7"/>
<dbReference type="Pfam" id="PF13289">
    <property type="entry name" value="SIR2_2"/>
    <property type="match status" value="1"/>
</dbReference>
<reference evidence="1 2" key="1">
    <citation type="submission" date="2011-08" db="EMBL/GenBank/DDBJ databases">
        <authorList>
            <person name="Weinstock G."/>
            <person name="Sodergren E."/>
            <person name="Clifton S."/>
            <person name="Fulton L."/>
            <person name="Fulton B."/>
            <person name="Courtney L."/>
            <person name="Fronick C."/>
            <person name="Harrison M."/>
            <person name="Strong C."/>
            <person name="Farmer C."/>
            <person name="Delahaunty K."/>
            <person name="Markovic C."/>
            <person name="Hall O."/>
            <person name="Minx P."/>
            <person name="Tomlinson C."/>
            <person name="Mitreva M."/>
            <person name="Hou S."/>
            <person name="Chen J."/>
            <person name="Wollam A."/>
            <person name="Pepin K.H."/>
            <person name="Johnson M."/>
            <person name="Bhonagiri V."/>
            <person name="Zhang X."/>
            <person name="Suruliraj S."/>
            <person name="Warren W."/>
            <person name="Chinwalla A."/>
            <person name="Mardis E.R."/>
            <person name="Wilson R.K."/>
        </authorList>
    </citation>
    <scope>NUCLEOTIDE SEQUENCE [LARGE SCALE GENOMIC DNA]</scope>
    <source>
        <strain evidence="1 2">ATCC 29863</strain>
    </source>
</reference>
<dbReference type="EMBL" id="AGCK01000139">
    <property type="protein sequence ID" value="EHM51014.1"/>
    <property type="molecule type" value="Genomic_DNA"/>
</dbReference>
<dbReference type="Proteomes" id="UP000004459">
    <property type="component" value="Unassembled WGS sequence"/>
</dbReference>
<gene>
    <name evidence="1" type="ORF">HMPREF0372_01840</name>
</gene>
<comment type="caution">
    <text evidence="1">The sequence shown here is derived from an EMBL/GenBank/DDBJ whole genome shotgun (WGS) entry which is preliminary data.</text>
</comment>
<dbReference type="HOGENOM" id="CLU_334269_0_0_9"/>
<proteinExistence type="predicted"/>
<dbReference type="GeneID" id="63973894"/>
<protein>
    <submittedName>
        <fullName evidence="1">Uncharacterized protein</fullName>
    </submittedName>
</protein>
<name>G9YQP7_FLAPL</name>
<evidence type="ECO:0000313" key="1">
    <source>
        <dbReference type="EMBL" id="EHM51014.1"/>
    </source>
</evidence>
<dbReference type="PATRIC" id="fig|411475.3.peg.1591"/>
<sequence length="834" mass="97238">MEYEMRILKPSDIRKDIVAFFRSESLVPIVGAGLSCNVPTLRGKVPSGTTYKEHMLQALLKNSQFTPEEHDQLKSEKFSTLCDYYEDDENVSAEERLSYLKENFFNAKFDAMDMRRKFFEIQWPYIYSLNIDDAIENSSQYNTIILPNREFRDDLFTEERCLIKLHGDIREIVSYKQSDKIFTSKEYALSLNKNTPLLNKLKNDYANQNILFVGCSLDDEVDLKTLKDASVDFQLKDTLSKTIIFTKGVPGKLQKSKFKTYGITDVVCFETFDSIYKFLYEVWEESTSIPNDELSNYCNVAMRTLKVSDKEKNQNYFFWGKSLFDPGKSELCYPYYFISRDVTADIVKNISKNKLHLVYGNRISGKSYLLADLCRTIRDREVYLFDGRSRISDDSLNYLLGHTDSVALFDVGSIRREQFEKILLSARDINKNRNNFIICVNINDSDSLGIIKWKLRLDTQLSDYIKKYTIKNKLSTDNEIPAINELLPAINLPTYNNKRTLLDQLVYVEKILKKRGQYSNIKIKIDNEKQLALLIMLAVKEHLYSSDVVNFALDEEISVSVKRYAPFIERSETALFEKDPSDLSRIKYSLNSKYWLQRELGTYARVEGCKESVAGAYRYIIQKILDFSGSNLFLRRRLSRNFIMFDVMNGTFLDEHGGNLSIIVYIYTKLHEYLATDYHFLHQEAKCYMYYSYSLDDTESKKKYLNDAKQLALVSKSMIENQNETSPNERLMISIAHVQYTIATILSDLSRINEFTDEVLLKESIDAVYEALKSPYNDDDYLRERKQRASRGVVNFLKYFTTNTGRMKEYPDYHQKVSDLVNIYLTGKQLKSRS</sequence>
<accession>G9YQP7</accession>
<organism evidence="1 2">
    <name type="scientific">Flavonifractor plautii ATCC 29863</name>
    <dbReference type="NCBI Taxonomy" id="411475"/>
    <lineage>
        <taxon>Bacteria</taxon>
        <taxon>Bacillati</taxon>
        <taxon>Bacillota</taxon>
        <taxon>Clostridia</taxon>
        <taxon>Eubacteriales</taxon>
        <taxon>Oscillospiraceae</taxon>
        <taxon>Flavonifractor</taxon>
    </lineage>
</organism>
<evidence type="ECO:0000313" key="2">
    <source>
        <dbReference type="Proteomes" id="UP000004459"/>
    </source>
</evidence>